<dbReference type="Pfam" id="PF08240">
    <property type="entry name" value="ADH_N"/>
    <property type="match status" value="1"/>
</dbReference>
<dbReference type="Gene3D" id="3.90.180.10">
    <property type="entry name" value="Medium-chain alcohol dehydrogenases, catalytic domain"/>
    <property type="match status" value="1"/>
</dbReference>
<keyword evidence="3" id="KW-0274">FAD</keyword>
<keyword evidence="2" id="KW-0285">Flavoprotein</keyword>
<evidence type="ECO:0000256" key="5">
    <source>
        <dbReference type="SAM" id="MobiDB-lite"/>
    </source>
</evidence>
<evidence type="ECO:0000256" key="1">
    <source>
        <dbReference type="ARBA" id="ARBA00008072"/>
    </source>
</evidence>
<evidence type="ECO:0000256" key="2">
    <source>
        <dbReference type="ARBA" id="ARBA00022630"/>
    </source>
</evidence>
<dbReference type="Gene3D" id="3.50.50.60">
    <property type="entry name" value="FAD/NAD(P)-binding domain"/>
    <property type="match status" value="1"/>
</dbReference>
<dbReference type="Proteomes" id="UP000574317">
    <property type="component" value="Unassembled WGS sequence"/>
</dbReference>
<keyword evidence="4" id="KW-0560">Oxidoreductase</keyword>
<gene>
    <name evidence="8" type="ORF">FNAPI_5186</name>
</gene>
<comment type="caution">
    <text evidence="8">The sequence shown here is derived from an EMBL/GenBank/DDBJ whole genome shotgun (WGS) entry which is preliminary data.</text>
</comment>
<dbReference type="AlphaFoldDB" id="A0A8H5JMY3"/>
<dbReference type="InterPro" id="IPR002938">
    <property type="entry name" value="FAD-bd"/>
</dbReference>
<dbReference type="InterPro" id="IPR036188">
    <property type="entry name" value="FAD/NAD-bd_sf"/>
</dbReference>
<dbReference type="GO" id="GO:0071949">
    <property type="term" value="F:FAD binding"/>
    <property type="evidence" value="ECO:0007669"/>
    <property type="project" value="InterPro"/>
</dbReference>
<reference evidence="8 9" key="1">
    <citation type="submission" date="2020-05" db="EMBL/GenBank/DDBJ databases">
        <title>Identification and distribution of gene clusters putatively required for synthesis of sphingolipid metabolism inhibitors in phylogenetically diverse species of the filamentous fungus Fusarium.</title>
        <authorList>
            <person name="Kim H.-S."/>
            <person name="Busman M."/>
            <person name="Brown D.W."/>
            <person name="Divon H."/>
            <person name="Uhlig S."/>
            <person name="Proctor R.H."/>
        </authorList>
    </citation>
    <scope>NUCLEOTIDE SEQUENCE [LARGE SCALE GENOMIC DNA]</scope>
    <source>
        <strain evidence="8 9">NRRL 25196</strain>
    </source>
</reference>
<dbReference type="SUPFAM" id="SSF50129">
    <property type="entry name" value="GroES-like"/>
    <property type="match status" value="1"/>
</dbReference>
<dbReference type="InterPro" id="IPR047122">
    <property type="entry name" value="Trans-enoyl_RdTase-like"/>
</dbReference>
<dbReference type="InterPro" id="IPR011032">
    <property type="entry name" value="GroES-like_sf"/>
</dbReference>
<comment type="similarity">
    <text evidence="1">Belongs to the zinc-containing alcohol dehydrogenase family.</text>
</comment>
<dbReference type="InterPro" id="IPR036291">
    <property type="entry name" value="NAD(P)-bd_dom_sf"/>
</dbReference>
<dbReference type="CDD" id="cd08249">
    <property type="entry name" value="enoyl_reductase_like"/>
    <property type="match status" value="1"/>
</dbReference>
<organism evidence="8 9">
    <name type="scientific">Fusarium napiforme</name>
    <dbReference type="NCBI Taxonomy" id="42672"/>
    <lineage>
        <taxon>Eukaryota</taxon>
        <taxon>Fungi</taxon>
        <taxon>Dikarya</taxon>
        <taxon>Ascomycota</taxon>
        <taxon>Pezizomycotina</taxon>
        <taxon>Sordariomycetes</taxon>
        <taxon>Hypocreomycetidae</taxon>
        <taxon>Hypocreales</taxon>
        <taxon>Nectriaceae</taxon>
        <taxon>Fusarium</taxon>
        <taxon>Fusarium fujikuroi species complex</taxon>
    </lineage>
</organism>
<dbReference type="EMBL" id="JAAOAO010000189">
    <property type="protein sequence ID" value="KAF5558169.1"/>
    <property type="molecule type" value="Genomic_DNA"/>
</dbReference>
<dbReference type="InterPro" id="IPR013154">
    <property type="entry name" value="ADH-like_N"/>
</dbReference>
<dbReference type="SUPFAM" id="SSF51905">
    <property type="entry name" value="FAD/NAD(P)-binding domain"/>
    <property type="match status" value="1"/>
</dbReference>
<dbReference type="Pfam" id="PF01494">
    <property type="entry name" value="FAD_binding_3"/>
    <property type="match status" value="1"/>
</dbReference>
<evidence type="ECO:0000256" key="4">
    <source>
        <dbReference type="ARBA" id="ARBA00023002"/>
    </source>
</evidence>
<keyword evidence="9" id="KW-1185">Reference proteome</keyword>
<proteinExistence type="inferred from homology"/>
<dbReference type="GO" id="GO:0016651">
    <property type="term" value="F:oxidoreductase activity, acting on NAD(P)H"/>
    <property type="evidence" value="ECO:0007669"/>
    <property type="project" value="InterPro"/>
</dbReference>
<evidence type="ECO:0000313" key="8">
    <source>
        <dbReference type="EMBL" id="KAF5558169.1"/>
    </source>
</evidence>
<accession>A0A8H5JMY3</accession>
<feature type="domain" description="Alcohol dehydrogenase-like N-terminal" evidence="7">
    <location>
        <begin position="49"/>
        <end position="133"/>
    </location>
</feature>
<dbReference type="SUPFAM" id="SSF51735">
    <property type="entry name" value="NAD(P)-binding Rossmann-fold domains"/>
    <property type="match status" value="1"/>
</dbReference>
<sequence length="943" mass="105090">MFSHLRNRISVNRLQALSSQTRAVSTMKEAIVSHGPQVHIIDSPIPRAGPGQVVVKIEYAGSNPKDWKRPEYWGSKATMNQGDDHSGTVYEVGEGVSDFKIGDRVAAMHEGKQPGGSYAEYGVSWAYTTIHLPEHTSFQACALYAKLNLPWPMHPISDDQKVPLVIWGASSAVGSYAVQLAKKSNIHPLICIAGRAQEYVERMIDGSKGDTVIDYRMGREAVAQKIRAHLRGQRLEYAFDAVSEMESYQTICDVLDHQTGKITLIIPAQSYSDIPKTIEKSVTTVASVHEDLKEFARAFSIDFARGLEDGWLKAHPQEVVPWGLEGVEKGLVDLKKGKASAVKYVYKIADTPGIESQFPELGTREERGADNIPLRHGSTHGVDNNEVPAPRPLHRHKDIAKLGFGPRNKKQILPLGTMTNTQTNGTHPIMADKPDEKPNGTLNGDHQEYPTFSQERLDDSIKRGIDLQVFRYPSTGINVLIAGAGLGGITCALECWRKGHNVRIIDRSPSAVWTGDNVQIQPSAILLLRHWPDMGYEIEENQYDVDMSYYRQTGERIWGPAPPMFNDPEHLPGRRGFPSVNAHSRIKLYRAFLKQAERVGIHVEWGCKVVEYWEDVEGRAGGVVLENGEKRTADIVVAADGLRTKSNTVVPGMPDQLATSGKAIYRAGYPVEHALKDPKVREMWNFKPGDKPIWQFWLGNGSHNMMCLTHDLAFWSFIHSHAESASESWIPDIDPAEVITEMEKNDAVHPAIAAFIRTAPKGSVVNWQLKFRDPHEQWTSPGGHVVQLGDAAHAFLPTSGNGATQAIEDGVTLATCLQLAGKSQAANATKVYNKLRFQRVSCGQKMGFVNQQLKQHTDWDAIMKNPALIRSRYPKWVWSHDPEAYVYEKFAEALTHVVSGGRVPLVNTNFPKGHKYRHWTMKEVQEQIKAGQKLEDLQDGDWS</sequence>
<dbReference type="Gene3D" id="3.40.50.720">
    <property type="entry name" value="NAD(P)-binding Rossmann-like Domain"/>
    <property type="match status" value="1"/>
</dbReference>
<name>A0A8H5JMY3_9HYPO</name>
<dbReference type="PRINTS" id="PR00420">
    <property type="entry name" value="RNGMNOXGNASE"/>
</dbReference>
<feature type="domain" description="FAD-binding" evidence="6">
    <location>
        <begin position="478"/>
        <end position="827"/>
    </location>
</feature>
<feature type="region of interest" description="Disordered" evidence="5">
    <location>
        <begin position="373"/>
        <end position="392"/>
    </location>
</feature>
<evidence type="ECO:0000259" key="6">
    <source>
        <dbReference type="Pfam" id="PF01494"/>
    </source>
</evidence>
<evidence type="ECO:0000256" key="3">
    <source>
        <dbReference type="ARBA" id="ARBA00022827"/>
    </source>
</evidence>
<dbReference type="PANTHER" id="PTHR45348:SF5">
    <property type="entry name" value="OXIDOREDUCTASE, PUTATIVE (AFU_ORTHOLOGUE AFUA_8G01420)-RELATED"/>
    <property type="match status" value="1"/>
</dbReference>
<evidence type="ECO:0000259" key="7">
    <source>
        <dbReference type="Pfam" id="PF08240"/>
    </source>
</evidence>
<dbReference type="PANTHER" id="PTHR45348">
    <property type="entry name" value="HYPOTHETICAL OXIDOREDUCTASE (EUROFUNG)"/>
    <property type="match status" value="1"/>
</dbReference>
<evidence type="ECO:0000313" key="9">
    <source>
        <dbReference type="Proteomes" id="UP000574317"/>
    </source>
</evidence>
<protein>
    <submittedName>
        <fullName evidence="8">Uncharacterized protein</fullName>
    </submittedName>
</protein>